<protein>
    <submittedName>
        <fullName evidence="1">Uncharacterized protein</fullName>
    </submittedName>
</protein>
<evidence type="ECO:0000313" key="2">
    <source>
        <dbReference type="Proteomes" id="UP000256601"/>
    </source>
</evidence>
<accession>A0A371C029</accession>
<reference evidence="1 2" key="1">
    <citation type="submission" date="2018-07" db="EMBL/GenBank/DDBJ databases">
        <title>Draft Genome Assemblies for Five Robust Yarrowia lipolytica Strains Exhibiting High Lipid Production and Pentose Sugar Utilization and Sugar Alcohol Secretion from Undetoxified Lignocellulosic Biomass Hydrolysates.</title>
        <authorList>
            <consortium name="DOE Joint Genome Institute"/>
            <person name="Walker C."/>
            <person name="Ryu S."/>
            <person name="Na H."/>
            <person name="Zane M."/>
            <person name="LaButti K."/>
            <person name="Lipzen A."/>
            <person name="Haridas S."/>
            <person name="Barry K."/>
            <person name="Grigoriev I.V."/>
            <person name="Quarterman J."/>
            <person name="Slininger P."/>
            <person name="Dien B."/>
            <person name="Trinh C.T."/>
        </authorList>
    </citation>
    <scope>NUCLEOTIDE SEQUENCE [LARGE SCALE GENOMIC DNA]</scope>
    <source>
        <strain evidence="1 2">YB392</strain>
    </source>
</reference>
<gene>
    <name evidence="1" type="ORF">B0I71DRAFT_135536</name>
</gene>
<organism evidence="1 2">
    <name type="scientific">Yarrowia lipolytica</name>
    <name type="common">Candida lipolytica</name>
    <dbReference type="NCBI Taxonomy" id="4952"/>
    <lineage>
        <taxon>Eukaryota</taxon>
        <taxon>Fungi</taxon>
        <taxon>Dikarya</taxon>
        <taxon>Ascomycota</taxon>
        <taxon>Saccharomycotina</taxon>
        <taxon>Dipodascomycetes</taxon>
        <taxon>Dipodascales</taxon>
        <taxon>Dipodascales incertae sedis</taxon>
        <taxon>Yarrowia</taxon>
    </lineage>
</organism>
<proteinExistence type="predicted"/>
<dbReference type="AlphaFoldDB" id="A0A371C029"/>
<evidence type="ECO:0000313" key="1">
    <source>
        <dbReference type="EMBL" id="RDW23695.1"/>
    </source>
</evidence>
<dbReference type="OrthoDB" id="10461015at2759"/>
<dbReference type="Proteomes" id="UP000256601">
    <property type="component" value="Unassembled WGS sequence"/>
</dbReference>
<dbReference type="EMBL" id="KZ859068">
    <property type="protein sequence ID" value="RDW23695.1"/>
    <property type="molecule type" value="Genomic_DNA"/>
</dbReference>
<sequence length="84" mass="9826">MNFKHLSILFLVSIVAANEAANEHIDLPVHQDMPAVDKNVYDISVQYPEEALEVKENPEFFFCHLKKCFKKKKCCRKRPKKKCC</sequence>
<name>A0A371C029_YARLL</name>